<dbReference type="Pfam" id="PF03186">
    <property type="entry name" value="CobD_Cbib"/>
    <property type="match status" value="1"/>
</dbReference>
<comment type="function">
    <text evidence="9">Converts cobyric acid to cobinamide by the addition of aminopropanol on the F carboxylic group.</text>
</comment>
<dbReference type="Proteomes" id="UP001428817">
    <property type="component" value="Unassembled WGS sequence"/>
</dbReference>
<comment type="pathway">
    <text evidence="2 9">Cofactor biosynthesis; adenosylcobalamin biosynthesis.</text>
</comment>
<evidence type="ECO:0000256" key="10">
    <source>
        <dbReference type="SAM" id="MobiDB-lite"/>
    </source>
</evidence>
<dbReference type="HAMAP" id="MF_00024">
    <property type="entry name" value="CobD_CbiB"/>
    <property type="match status" value="1"/>
</dbReference>
<dbReference type="PANTHER" id="PTHR34308">
    <property type="entry name" value="COBALAMIN BIOSYNTHESIS PROTEIN CBIB"/>
    <property type="match status" value="1"/>
</dbReference>
<keyword evidence="12" id="KW-1185">Reference proteome</keyword>
<evidence type="ECO:0000256" key="2">
    <source>
        <dbReference type="ARBA" id="ARBA00004953"/>
    </source>
</evidence>
<protein>
    <recommendedName>
        <fullName evidence="9">Cobalamin biosynthesis protein CobD</fullName>
    </recommendedName>
</protein>
<feature type="region of interest" description="Disordered" evidence="10">
    <location>
        <begin position="251"/>
        <end position="273"/>
    </location>
</feature>
<evidence type="ECO:0000313" key="12">
    <source>
        <dbReference type="Proteomes" id="UP001428817"/>
    </source>
</evidence>
<keyword evidence="4 9" id="KW-1003">Cell membrane</keyword>
<proteinExistence type="inferred from homology"/>
<evidence type="ECO:0000256" key="6">
    <source>
        <dbReference type="ARBA" id="ARBA00022692"/>
    </source>
</evidence>
<comment type="similarity">
    <text evidence="3 9">Belongs to the CobD/CbiB family.</text>
</comment>
<dbReference type="PANTHER" id="PTHR34308:SF1">
    <property type="entry name" value="COBALAMIN BIOSYNTHESIS PROTEIN CBIB"/>
    <property type="match status" value="1"/>
</dbReference>
<keyword evidence="8 9" id="KW-0472">Membrane</keyword>
<evidence type="ECO:0000256" key="4">
    <source>
        <dbReference type="ARBA" id="ARBA00022475"/>
    </source>
</evidence>
<dbReference type="NCBIfam" id="NF002276">
    <property type="entry name" value="PRK01209.1-4"/>
    <property type="match status" value="1"/>
</dbReference>
<evidence type="ECO:0000256" key="8">
    <source>
        <dbReference type="ARBA" id="ARBA00023136"/>
    </source>
</evidence>
<sequence length="311" mass="31599">MLGAAADAVLGDPSRYHPVAGFGRFASWLERRCYRDSKPAGAGYLALAAGSAAASATALHLLVRGRPVAQTLAVAAATWTVLGGTSLAREATALADELEAGDLAAARARIPHLCGRDPAALDAAGMARAGCESIAENTSDAVVGPLFWGAVAGLPGLIGYRAMNTLDAMVGYRSPRYARFGWASARADDLVNLAPARLTAALTVAAAPLVGGSPSAAARTWRRDAGRHPSPNAGPVEAASAGALGLRLGGPTRYPHGTELRPTLGDGRPPEPADLRRVARLSRIVTAGTVLAVAAAGCRVPGSRVPGSRVP</sequence>
<dbReference type="NCBIfam" id="TIGR00380">
    <property type="entry name" value="cobal_cbiB"/>
    <property type="match status" value="1"/>
</dbReference>
<evidence type="ECO:0000256" key="7">
    <source>
        <dbReference type="ARBA" id="ARBA00022989"/>
    </source>
</evidence>
<keyword evidence="5 9" id="KW-0169">Cobalamin biosynthesis</keyword>
<keyword evidence="6 9" id="KW-0812">Transmembrane</keyword>
<dbReference type="InterPro" id="IPR004485">
    <property type="entry name" value="Cobalamin_biosynth_CobD/CbiB"/>
</dbReference>
<name>A0ABP9QDC8_9PSEU</name>
<comment type="caution">
    <text evidence="11">The sequence shown here is derived from an EMBL/GenBank/DDBJ whole genome shotgun (WGS) entry which is preliminary data.</text>
</comment>
<reference evidence="12" key="1">
    <citation type="journal article" date="2019" name="Int. J. Syst. Evol. Microbiol.">
        <title>The Global Catalogue of Microorganisms (GCM) 10K type strain sequencing project: providing services to taxonomists for standard genome sequencing and annotation.</title>
        <authorList>
            <consortium name="The Broad Institute Genomics Platform"/>
            <consortium name="The Broad Institute Genome Sequencing Center for Infectious Disease"/>
            <person name="Wu L."/>
            <person name="Ma J."/>
        </authorList>
    </citation>
    <scope>NUCLEOTIDE SEQUENCE [LARGE SCALE GENOMIC DNA]</scope>
    <source>
        <strain evidence="12">JCM 18303</strain>
    </source>
</reference>
<dbReference type="EMBL" id="BAABJP010000020">
    <property type="protein sequence ID" value="GAA5160044.1"/>
    <property type="molecule type" value="Genomic_DNA"/>
</dbReference>
<evidence type="ECO:0000256" key="1">
    <source>
        <dbReference type="ARBA" id="ARBA00004651"/>
    </source>
</evidence>
<organism evidence="11 12">
    <name type="scientific">Pseudonocardia eucalypti</name>
    <dbReference type="NCBI Taxonomy" id="648755"/>
    <lineage>
        <taxon>Bacteria</taxon>
        <taxon>Bacillati</taxon>
        <taxon>Actinomycetota</taxon>
        <taxon>Actinomycetes</taxon>
        <taxon>Pseudonocardiales</taxon>
        <taxon>Pseudonocardiaceae</taxon>
        <taxon>Pseudonocardia</taxon>
    </lineage>
</organism>
<evidence type="ECO:0000256" key="9">
    <source>
        <dbReference type="HAMAP-Rule" id="MF_00024"/>
    </source>
</evidence>
<evidence type="ECO:0000256" key="5">
    <source>
        <dbReference type="ARBA" id="ARBA00022573"/>
    </source>
</evidence>
<accession>A0ABP9QDC8</accession>
<keyword evidence="7 9" id="KW-1133">Transmembrane helix</keyword>
<comment type="subcellular location">
    <subcellularLocation>
        <location evidence="1 9">Cell membrane</location>
        <topology evidence="1 9">Multi-pass membrane protein</topology>
    </subcellularLocation>
</comment>
<evidence type="ECO:0000256" key="3">
    <source>
        <dbReference type="ARBA" id="ARBA00006263"/>
    </source>
</evidence>
<gene>
    <name evidence="9" type="primary">cobD</name>
    <name evidence="11" type="ORF">GCM10023321_42040</name>
</gene>
<evidence type="ECO:0000313" key="11">
    <source>
        <dbReference type="EMBL" id="GAA5160044.1"/>
    </source>
</evidence>